<dbReference type="WBParaSite" id="RSKR_0000883100.1">
    <property type="protein sequence ID" value="RSKR_0000883100.1"/>
    <property type="gene ID" value="RSKR_0000883100"/>
</dbReference>
<evidence type="ECO:0000313" key="2">
    <source>
        <dbReference type="WBParaSite" id="RSKR_0000883100.1"/>
    </source>
</evidence>
<name>A0AC35U8L0_9BILA</name>
<sequence length="230" mass="26097">MVEAIVLIGFMAIDIFDYVGYKLSNIQNNHSATVIMNPEDQYRVSVDPNDRFKRHITKIEHKQEVESVENKIESRKRKLLLKTLSFMIALILHSSLEGFSFGVQKDDITVASLFFGLMIHKIVVAFSVGIRLTKCHSEDPIMITGLIFIFALTSPCLSIVGIVIQTSDIDFVLKNQMSTVLIALSMGTFLYITIYEMLCIDRENEEFRFLRLISTAIGIFVIAVVMNFTT</sequence>
<evidence type="ECO:0000313" key="1">
    <source>
        <dbReference type="Proteomes" id="UP000095286"/>
    </source>
</evidence>
<dbReference type="Proteomes" id="UP000095286">
    <property type="component" value="Unplaced"/>
</dbReference>
<proteinExistence type="predicted"/>
<reference evidence="2" key="1">
    <citation type="submission" date="2016-11" db="UniProtKB">
        <authorList>
            <consortium name="WormBaseParasite"/>
        </authorList>
    </citation>
    <scope>IDENTIFICATION</scope>
    <source>
        <strain evidence="2">KR3021</strain>
    </source>
</reference>
<protein>
    <submittedName>
        <fullName evidence="2">Zinc transporter ZIP3</fullName>
    </submittedName>
</protein>
<accession>A0AC35U8L0</accession>
<organism evidence="1 2">
    <name type="scientific">Rhabditophanes sp. KR3021</name>
    <dbReference type="NCBI Taxonomy" id="114890"/>
    <lineage>
        <taxon>Eukaryota</taxon>
        <taxon>Metazoa</taxon>
        <taxon>Ecdysozoa</taxon>
        <taxon>Nematoda</taxon>
        <taxon>Chromadorea</taxon>
        <taxon>Rhabditida</taxon>
        <taxon>Tylenchina</taxon>
        <taxon>Panagrolaimomorpha</taxon>
        <taxon>Strongyloidoidea</taxon>
        <taxon>Alloionematidae</taxon>
        <taxon>Rhabditophanes</taxon>
    </lineage>
</organism>